<dbReference type="GO" id="GO:0008270">
    <property type="term" value="F:zinc ion binding"/>
    <property type="evidence" value="ECO:0007669"/>
    <property type="project" value="UniProtKB-KW"/>
</dbReference>
<proteinExistence type="predicted"/>
<evidence type="ECO:0000313" key="4">
    <source>
        <dbReference type="EnsemblMetazoa" id="XP_008217458"/>
    </source>
</evidence>
<dbReference type="RefSeq" id="XP_008217458.1">
    <property type="nucleotide sequence ID" value="XM_008219236.4"/>
</dbReference>
<dbReference type="Proteomes" id="UP000002358">
    <property type="component" value="Chromosome 4"/>
</dbReference>
<evidence type="ECO:0000259" key="3">
    <source>
        <dbReference type="PROSITE" id="PS50157"/>
    </source>
</evidence>
<evidence type="ECO:0000256" key="1">
    <source>
        <dbReference type="PROSITE-ProRule" id="PRU00042"/>
    </source>
</evidence>
<dbReference type="AlphaFoldDB" id="A0A7M7HJC0"/>
<accession>A0A7M7HJC0</accession>
<dbReference type="SMART" id="SM00355">
    <property type="entry name" value="ZnF_C2H2"/>
    <property type="match status" value="2"/>
</dbReference>
<dbReference type="InterPro" id="IPR013087">
    <property type="entry name" value="Znf_C2H2_type"/>
</dbReference>
<dbReference type="EnsemblMetazoa" id="XM_008219236">
    <property type="protein sequence ID" value="XP_008217458"/>
    <property type="gene ID" value="LOC100677868"/>
</dbReference>
<evidence type="ECO:0000313" key="5">
    <source>
        <dbReference type="Proteomes" id="UP000002358"/>
    </source>
</evidence>
<keyword evidence="1" id="KW-0862">Zinc</keyword>
<evidence type="ECO:0000256" key="2">
    <source>
        <dbReference type="SAM" id="MobiDB-lite"/>
    </source>
</evidence>
<dbReference type="SUPFAM" id="SSF57667">
    <property type="entry name" value="beta-beta-alpha zinc fingers"/>
    <property type="match status" value="1"/>
</dbReference>
<feature type="compositionally biased region" description="Polar residues" evidence="2">
    <location>
        <begin position="99"/>
        <end position="109"/>
    </location>
</feature>
<sequence>MMHNNEFAQTGKPPTDDSAVSKSSVIETNGSIARTSESNEECNDYSSFEDLLNIDNFITMENNTLDGISNAFHGLTTSSINFNQENLSTISGTGVDGQSDGSINTPENPANNNLNVSSLSDVSLALKEPNFIVKVGNKSDGQCKVKIDSNTYFINAHVQMTNFEASGSLIPNLNSIEHSNGTSTVPIAKSTSITSMAQKKYFPKFIKLYCAKCGESPWTPRYYSDQKCSTCENKVTLRCCKCKQESDKYENMVYHLKTKCAPNDVRYKCSQCDYNTFLRSSLRHHIKSHEPSNNIKCPDCGISVLKNKKCLENHQRYSCPNRQQEGYMKCSHCYKKYRNEICFQKHKKNCIYNRDREEERLDDGSSHANT</sequence>
<dbReference type="Gene3D" id="3.30.160.60">
    <property type="entry name" value="Classic Zinc Finger"/>
    <property type="match status" value="1"/>
</dbReference>
<dbReference type="InParanoid" id="A0A7M7HJC0"/>
<reference evidence="4" key="1">
    <citation type="submission" date="2021-01" db="UniProtKB">
        <authorList>
            <consortium name="EnsemblMetazoa"/>
        </authorList>
    </citation>
    <scope>IDENTIFICATION</scope>
</reference>
<dbReference type="OrthoDB" id="3561125at2759"/>
<protein>
    <recommendedName>
        <fullName evidence="3">C2H2-type domain-containing protein</fullName>
    </recommendedName>
</protein>
<feature type="region of interest" description="Disordered" evidence="2">
    <location>
        <begin position="1"/>
        <end position="24"/>
    </location>
</feature>
<name>A0A7M7HJC0_NASVI</name>
<dbReference type="PROSITE" id="PS50157">
    <property type="entry name" value="ZINC_FINGER_C2H2_2"/>
    <property type="match status" value="1"/>
</dbReference>
<keyword evidence="1" id="KW-0479">Metal-binding</keyword>
<dbReference type="InterPro" id="IPR036236">
    <property type="entry name" value="Znf_C2H2_sf"/>
</dbReference>
<feature type="region of interest" description="Disordered" evidence="2">
    <location>
        <begin position="91"/>
        <end position="114"/>
    </location>
</feature>
<dbReference type="GeneID" id="100677868"/>
<keyword evidence="5" id="KW-1185">Reference proteome</keyword>
<keyword evidence="1" id="KW-0863">Zinc-finger</keyword>
<feature type="domain" description="C2H2-type" evidence="3">
    <location>
        <begin position="267"/>
        <end position="294"/>
    </location>
</feature>
<organism evidence="4 5">
    <name type="scientific">Nasonia vitripennis</name>
    <name type="common">Parasitic wasp</name>
    <dbReference type="NCBI Taxonomy" id="7425"/>
    <lineage>
        <taxon>Eukaryota</taxon>
        <taxon>Metazoa</taxon>
        <taxon>Ecdysozoa</taxon>
        <taxon>Arthropoda</taxon>
        <taxon>Hexapoda</taxon>
        <taxon>Insecta</taxon>
        <taxon>Pterygota</taxon>
        <taxon>Neoptera</taxon>
        <taxon>Endopterygota</taxon>
        <taxon>Hymenoptera</taxon>
        <taxon>Apocrita</taxon>
        <taxon>Proctotrupomorpha</taxon>
        <taxon>Chalcidoidea</taxon>
        <taxon>Pteromalidae</taxon>
        <taxon>Pteromalinae</taxon>
        <taxon>Nasonia</taxon>
    </lineage>
</organism>
<dbReference type="SMR" id="A0A7M7HJC0"/>